<dbReference type="GO" id="GO:0006508">
    <property type="term" value="P:proteolysis"/>
    <property type="evidence" value="ECO:0007669"/>
    <property type="project" value="UniProtKB-KW"/>
</dbReference>
<dbReference type="SUPFAM" id="SSF69279">
    <property type="entry name" value="Phage tail proteins"/>
    <property type="match status" value="1"/>
</dbReference>
<dbReference type="Gene3D" id="3.90.1720.10">
    <property type="entry name" value="endopeptidase domain like (from Nostoc punctiforme)"/>
    <property type="match status" value="1"/>
</dbReference>
<dbReference type="SUPFAM" id="SSF53955">
    <property type="entry name" value="Lysozyme-like"/>
    <property type="match status" value="1"/>
</dbReference>
<keyword evidence="2" id="KW-0645">Protease</keyword>
<gene>
    <name evidence="6" type="ORF">HF838_17330</name>
</gene>
<evidence type="ECO:0000256" key="3">
    <source>
        <dbReference type="ARBA" id="ARBA00022801"/>
    </source>
</evidence>
<protein>
    <submittedName>
        <fullName evidence="6">Transglycosylase SLT domain-containing protein</fullName>
    </submittedName>
</protein>
<dbReference type="GO" id="GO:0008234">
    <property type="term" value="F:cysteine-type peptidase activity"/>
    <property type="evidence" value="ECO:0007669"/>
    <property type="project" value="UniProtKB-KW"/>
</dbReference>
<keyword evidence="3" id="KW-0378">Hydrolase</keyword>
<dbReference type="InterPro" id="IPR047194">
    <property type="entry name" value="CwlT-like_lysozyme"/>
</dbReference>
<dbReference type="Proteomes" id="UP000561326">
    <property type="component" value="Unassembled WGS sequence"/>
</dbReference>
<dbReference type="PROSITE" id="PS51935">
    <property type="entry name" value="NLPC_P60"/>
    <property type="match status" value="1"/>
</dbReference>
<dbReference type="EMBL" id="JABAGO010000038">
    <property type="protein sequence ID" value="NME99996.1"/>
    <property type="molecule type" value="Genomic_DNA"/>
</dbReference>
<comment type="similarity">
    <text evidence="1">Belongs to the peptidase C40 family.</text>
</comment>
<evidence type="ECO:0000259" key="5">
    <source>
        <dbReference type="PROSITE" id="PS51935"/>
    </source>
</evidence>
<dbReference type="Pfam" id="PF13702">
    <property type="entry name" value="Lysozyme_like"/>
    <property type="match status" value="1"/>
</dbReference>
<dbReference type="PANTHER" id="PTHR47053:SF5">
    <property type="entry name" value="BIFUNCTIONAL MURAMIDASE_DL-ENDOPEPTIDASE CWLT"/>
    <property type="match status" value="1"/>
</dbReference>
<dbReference type="InterPro" id="IPR000064">
    <property type="entry name" value="NLP_P60_dom"/>
</dbReference>
<accession>A0A848D253</accession>
<dbReference type="InterPro" id="IPR038765">
    <property type="entry name" value="Papain-like_cys_pep_sf"/>
</dbReference>
<comment type="caution">
    <text evidence="6">The sequence shown here is derived from an EMBL/GenBank/DDBJ whole genome shotgun (WGS) entry which is preliminary data.</text>
</comment>
<dbReference type="InterPro" id="IPR051202">
    <property type="entry name" value="Peptidase_C40"/>
</dbReference>
<dbReference type="InterPro" id="IPR056937">
    <property type="entry name" value="YqbQ/XkdQ"/>
</dbReference>
<dbReference type="Pfam" id="PF00877">
    <property type="entry name" value="NLPC_P60"/>
    <property type="match status" value="1"/>
</dbReference>
<dbReference type="Pfam" id="PF24032">
    <property type="entry name" value="YQBQ"/>
    <property type="match status" value="1"/>
</dbReference>
<reference evidence="6 7" key="1">
    <citation type="submission" date="2020-04" db="EMBL/GenBank/DDBJ databases">
        <authorList>
            <person name="Hitch T.C.A."/>
            <person name="Wylensek D."/>
            <person name="Clavel T."/>
        </authorList>
    </citation>
    <scope>NUCLEOTIDE SEQUENCE [LARGE SCALE GENOMIC DNA]</scope>
    <source>
        <strain evidence="6 7">WB01_D5_05</strain>
    </source>
</reference>
<dbReference type="CDD" id="cd16891">
    <property type="entry name" value="CwlT-like"/>
    <property type="match status" value="1"/>
</dbReference>
<name>A0A848D253_ANEAE</name>
<dbReference type="InterPro" id="IPR023346">
    <property type="entry name" value="Lysozyme-like_dom_sf"/>
</dbReference>
<evidence type="ECO:0000313" key="6">
    <source>
        <dbReference type="EMBL" id="NME99996.1"/>
    </source>
</evidence>
<evidence type="ECO:0000256" key="1">
    <source>
        <dbReference type="ARBA" id="ARBA00007074"/>
    </source>
</evidence>
<organism evidence="6 7">
    <name type="scientific">Aneurinibacillus aneurinilyticus</name>
    <name type="common">Bacillus aneurinolyticus</name>
    <dbReference type="NCBI Taxonomy" id="1391"/>
    <lineage>
        <taxon>Bacteria</taxon>
        <taxon>Bacillati</taxon>
        <taxon>Bacillota</taxon>
        <taxon>Bacilli</taxon>
        <taxon>Bacillales</taxon>
        <taxon>Paenibacillaceae</taxon>
        <taxon>Aneurinibacillus group</taxon>
        <taxon>Aneurinibacillus</taxon>
    </lineage>
</organism>
<keyword evidence="4" id="KW-0788">Thiol protease</keyword>
<dbReference type="PANTHER" id="PTHR47053">
    <property type="entry name" value="MUREIN DD-ENDOPEPTIDASE MEPH-RELATED"/>
    <property type="match status" value="1"/>
</dbReference>
<proteinExistence type="inferred from homology"/>
<sequence>MRTIGQSDIKVSYIENGVTTNLEPFIETVVWSGDVMQAARRLDITLTATIDGKKRIFKPKNGKEIRFSNLGAEYFRGVIFSHNIDHTGTMKITAYDEAIYLNKNTDTRIFRNMTASQIIKQICTEYGITAGTIVDTGYVIPKLIFREKTLYEMIIMALTETKKQTGKRFFMYTSSGKLHVVERKKQLVPYVIESGVNMISGNHTLSIEDTRNVINVFAGDEQTPITAAVRGNDSIKQFGLMKHVEYMDGNATKSQAEQRAKELLSKMQYQKATSTVEALGLPEAFAGRACYVKDVMIGFANSYYITNDSHTFEDGMHRMALGISLTDELPEIEYVAPKEEDTSNGWGGENGAEYSGGKATVNSNVRRYEELVRKYAAKYGIENMTELLLAKMMQESKGLGGDPMQSSESLGLPPNTIKDPEKSIEQGVKYFAQVLEKAKGDVKLALQSYNFGSGFIDYALARGGYSKEVAKQYSAMMAKKKGWPRYGDVNYVDHVLQYYTQESFGSGSKSTDAPNSTIAHVISIARTYIGKTKYVWGGGRTESQRNRNMFDCSSFVKHVFSRAGVDIGGPFSGVTTQTLVKEGREVPMKDIRVGDLVFAHTNRKYGHVLIYTGNGKVVGCGESGTKENSLAYWQFTYGIDAIRRII</sequence>
<dbReference type="RefSeq" id="WP_168975873.1">
    <property type="nucleotide sequence ID" value="NZ_JABAGO010000038.1"/>
</dbReference>
<dbReference type="Gene3D" id="1.10.530.10">
    <property type="match status" value="1"/>
</dbReference>
<evidence type="ECO:0000313" key="7">
    <source>
        <dbReference type="Proteomes" id="UP000561326"/>
    </source>
</evidence>
<evidence type="ECO:0000256" key="4">
    <source>
        <dbReference type="ARBA" id="ARBA00022807"/>
    </source>
</evidence>
<feature type="domain" description="NlpC/P60" evidence="5">
    <location>
        <begin position="515"/>
        <end position="646"/>
    </location>
</feature>
<evidence type="ECO:0000256" key="2">
    <source>
        <dbReference type="ARBA" id="ARBA00022670"/>
    </source>
</evidence>
<dbReference type="SUPFAM" id="SSF54001">
    <property type="entry name" value="Cysteine proteinases"/>
    <property type="match status" value="1"/>
</dbReference>
<dbReference type="AlphaFoldDB" id="A0A848D253"/>